<evidence type="ECO:0000313" key="2">
    <source>
        <dbReference type="EMBL" id="ALV08346.1"/>
    </source>
</evidence>
<dbReference type="EMBL" id="CP013729">
    <property type="protein sequence ID" value="ALV08346.1"/>
    <property type="molecule type" value="Genomic_DNA"/>
</dbReference>
<dbReference type="STRING" id="76731.RD2015_3895"/>
<reference evidence="2 3" key="1">
    <citation type="submission" date="2015-12" db="EMBL/GenBank/DDBJ databases">
        <title>Complete genome of Roseateles depolymerans KCTC 42856.</title>
        <authorList>
            <person name="Kim K.M."/>
        </authorList>
    </citation>
    <scope>NUCLEOTIDE SEQUENCE [LARGE SCALE GENOMIC DNA]</scope>
    <source>
        <strain evidence="2 3">KCTC 42856</strain>
    </source>
</reference>
<dbReference type="KEGG" id="rdp:RD2015_3895"/>
<dbReference type="Pfam" id="PF07883">
    <property type="entry name" value="Cupin_2"/>
    <property type="match status" value="1"/>
</dbReference>
<protein>
    <submittedName>
        <fullName evidence="2">Cupin</fullName>
    </submittedName>
</protein>
<evidence type="ECO:0000259" key="1">
    <source>
        <dbReference type="Pfam" id="PF07883"/>
    </source>
</evidence>
<evidence type="ECO:0000313" key="3">
    <source>
        <dbReference type="Proteomes" id="UP000060699"/>
    </source>
</evidence>
<dbReference type="SUPFAM" id="SSF51182">
    <property type="entry name" value="RmlC-like cupins"/>
    <property type="match status" value="1"/>
</dbReference>
<feature type="domain" description="Cupin type-2" evidence="1">
    <location>
        <begin position="14"/>
        <end position="79"/>
    </location>
</feature>
<accession>A0A0U3MVG6</accession>
<gene>
    <name evidence="2" type="ORF">RD2015_3895</name>
</gene>
<sequence length="98" mass="11060">MPDGPLRLLVNRYVIREGANLPWHLHPEQRYAYVESGSIRVEDERGNSQVYAPGQTLVEQRQVVHRGINLGQGEVSLLVFDYVPRGVHTNTVVRTSAP</sequence>
<dbReference type="AlphaFoldDB" id="A0A0U3MVG6"/>
<name>A0A0U3MVG6_9BURK</name>
<dbReference type="Gene3D" id="2.60.120.10">
    <property type="entry name" value="Jelly Rolls"/>
    <property type="match status" value="1"/>
</dbReference>
<organism evidence="2 3">
    <name type="scientific">Roseateles depolymerans</name>
    <dbReference type="NCBI Taxonomy" id="76731"/>
    <lineage>
        <taxon>Bacteria</taxon>
        <taxon>Pseudomonadati</taxon>
        <taxon>Pseudomonadota</taxon>
        <taxon>Betaproteobacteria</taxon>
        <taxon>Burkholderiales</taxon>
        <taxon>Sphaerotilaceae</taxon>
        <taxon>Roseateles</taxon>
    </lineage>
</organism>
<dbReference type="InterPro" id="IPR011051">
    <property type="entry name" value="RmlC_Cupin_sf"/>
</dbReference>
<proteinExistence type="predicted"/>
<dbReference type="InterPro" id="IPR014710">
    <property type="entry name" value="RmlC-like_jellyroll"/>
</dbReference>
<keyword evidence="3" id="KW-1185">Reference proteome</keyword>
<dbReference type="InterPro" id="IPR013096">
    <property type="entry name" value="Cupin_2"/>
</dbReference>
<dbReference type="Proteomes" id="UP000060699">
    <property type="component" value="Chromosome"/>
</dbReference>